<dbReference type="OrthoDB" id="20872at2759"/>
<dbReference type="RefSeq" id="XP_031006464.1">
    <property type="nucleotide sequence ID" value="XM_031149866.1"/>
</dbReference>
<gene>
    <name evidence="2" type="ORF">LHYA1_G004913</name>
</gene>
<dbReference type="GeneID" id="41985111"/>
<organism evidence="2 3">
    <name type="scientific">Lachnellula hyalina</name>
    <dbReference type="NCBI Taxonomy" id="1316788"/>
    <lineage>
        <taxon>Eukaryota</taxon>
        <taxon>Fungi</taxon>
        <taxon>Dikarya</taxon>
        <taxon>Ascomycota</taxon>
        <taxon>Pezizomycotina</taxon>
        <taxon>Leotiomycetes</taxon>
        <taxon>Helotiales</taxon>
        <taxon>Lachnaceae</taxon>
        <taxon>Lachnellula</taxon>
    </lineage>
</organism>
<dbReference type="EMBL" id="QGMH01000044">
    <property type="protein sequence ID" value="TVY27676.1"/>
    <property type="molecule type" value="Genomic_DNA"/>
</dbReference>
<dbReference type="AlphaFoldDB" id="A0A8H8R430"/>
<dbReference type="PANTHER" id="PTHR10039:SF14">
    <property type="entry name" value="NACHT DOMAIN-CONTAINING PROTEIN"/>
    <property type="match status" value="1"/>
</dbReference>
<name>A0A8H8R430_9HELO</name>
<evidence type="ECO:0000259" key="1">
    <source>
        <dbReference type="Pfam" id="PF22939"/>
    </source>
</evidence>
<accession>A0A8H8R430</accession>
<feature type="domain" description="GPI inositol-deacylase winged helix" evidence="1">
    <location>
        <begin position="118"/>
        <end position="202"/>
    </location>
</feature>
<dbReference type="InterPro" id="IPR054471">
    <property type="entry name" value="GPIID_WHD"/>
</dbReference>
<evidence type="ECO:0000313" key="2">
    <source>
        <dbReference type="EMBL" id="TVY27676.1"/>
    </source>
</evidence>
<dbReference type="Pfam" id="PF22939">
    <property type="entry name" value="WHD_GPIID"/>
    <property type="match status" value="1"/>
</dbReference>
<reference evidence="2 3" key="1">
    <citation type="submission" date="2018-05" db="EMBL/GenBank/DDBJ databases">
        <title>Genome sequencing and assembly of the regulated plant pathogen Lachnellula willkommii and related sister species for the development of diagnostic species identification markers.</title>
        <authorList>
            <person name="Giroux E."/>
            <person name="Bilodeau G."/>
        </authorList>
    </citation>
    <scope>NUCLEOTIDE SEQUENCE [LARGE SCALE GENOMIC DNA]</scope>
    <source>
        <strain evidence="2 3">CBS 185.66</strain>
    </source>
</reference>
<protein>
    <recommendedName>
        <fullName evidence="1">GPI inositol-deacylase winged helix domain-containing protein</fullName>
    </recommendedName>
</protein>
<keyword evidence="3" id="KW-1185">Reference proteome</keyword>
<proteinExistence type="predicted"/>
<sequence>MFKGNLKFLINSRPYHHIEREFSNLSLEIPTVRLAGEEETDQIKQEIDLVIKDSLTNLQKETDLKLTKVKHQTYLWLALVMDIIREDLLSLTKAGRQKAFGKIPVSVDQAYTAILKKSTNHDMAWKLLKIVCAAKWPLRVKEISIALTIQENDKTHESLEIQTEDFSKRFIRDLCGLFVIIIKGRVYLLHQTAKEFLMTPGLPPQLDLSSSFNGVWKHSISIQSSNFVLVHSCMWYLRLDELYEKDLLLKNDDTNRLVFNNELVSKFDFLEYSAKSWVAHFGASEIPETHSSINFGLDLCHIYADRWGAKNRAFVRSFVE</sequence>
<dbReference type="PANTHER" id="PTHR10039">
    <property type="entry name" value="AMELOGENIN"/>
    <property type="match status" value="1"/>
</dbReference>
<dbReference type="Proteomes" id="UP000431533">
    <property type="component" value="Unassembled WGS sequence"/>
</dbReference>
<comment type="caution">
    <text evidence="2">The sequence shown here is derived from an EMBL/GenBank/DDBJ whole genome shotgun (WGS) entry which is preliminary data.</text>
</comment>
<evidence type="ECO:0000313" key="3">
    <source>
        <dbReference type="Proteomes" id="UP000431533"/>
    </source>
</evidence>